<evidence type="ECO:0000313" key="3">
    <source>
        <dbReference type="RefSeq" id="XP_033580313.1"/>
    </source>
</evidence>
<dbReference type="Proteomes" id="UP000504636">
    <property type="component" value="Unplaced"/>
</dbReference>
<organism evidence="1">
    <name type="scientific">Mytilinidion resinicola</name>
    <dbReference type="NCBI Taxonomy" id="574789"/>
    <lineage>
        <taxon>Eukaryota</taxon>
        <taxon>Fungi</taxon>
        <taxon>Dikarya</taxon>
        <taxon>Ascomycota</taxon>
        <taxon>Pezizomycotina</taxon>
        <taxon>Dothideomycetes</taxon>
        <taxon>Pleosporomycetidae</taxon>
        <taxon>Mytilinidiales</taxon>
        <taxon>Mytilinidiaceae</taxon>
        <taxon>Mytilinidion</taxon>
    </lineage>
</organism>
<sequence length="167" mass="18290">MATEWHCGTSASRKSYDGRSLAVCSLCRIAQQGSLGVVLEFVVAHALRQRSWRVVPWLRKKRGLCRRLGLAAGHQPRERADLPTTVRAGGDCSVSTASVRHRAAEARPLELDGVPYRGTKADMLSDRPPTSNSTIRCQHQGQLQRVTVLSREPAFAVASKCGGWDGR</sequence>
<dbReference type="RefSeq" id="XP_033580313.1">
    <property type="nucleotide sequence ID" value="XM_033713723.1"/>
</dbReference>
<keyword evidence="2" id="KW-1185">Reference proteome</keyword>
<name>A0A6A6YXX3_9PEZI</name>
<gene>
    <name evidence="1 3" type="ORF">BDZ99DRAFT_254389</name>
</gene>
<dbReference type="GeneID" id="54454616"/>
<dbReference type="EMBL" id="MU003696">
    <property type="protein sequence ID" value="KAF2813349.1"/>
    <property type="molecule type" value="Genomic_DNA"/>
</dbReference>
<evidence type="ECO:0000313" key="1">
    <source>
        <dbReference type="EMBL" id="KAF2813349.1"/>
    </source>
</evidence>
<protein>
    <submittedName>
        <fullName evidence="1 3">Uncharacterized protein</fullName>
    </submittedName>
</protein>
<reference evidence="3" key="2">
    <citation type="submission" date="2020-04" db="EMBL/GenBank/DDBJ databases">
        <authorList>
            <consortium name="NCBI Genome Project"/>
        </authorList>
    </citation>
    <scope>NUCLEOTIDE SEQUENCE</scope>
    <source>
        <strain evidence="3">CBS 304.34</strain>
    </source>
</reference>
<reference evidence="1 3" key="1">
    <citation type="journal article" date="2020" name="Stud. Mycol.">
        <title>101 Dothideomycetes genomes: a test case for predicting lifestyles and emergence of pathogens.</title>
        <authorList>
            <person name="Haridas S."/>
            <person name="Albert R."/>
            <person name="Binder M."/>
            <person name="Bloem J."/>
            <person name="Labutti K."/>
            <person name="Salamov A."/>
            <person name="Andreopoulos B."/>
            <person name="Baker S."/>
            <person name="Barry K."/>
            <person name="Bills G."/>
            <person name="Bluhm B."/>
            <person name="Cannon C."/>
            <person name="Castanera R."/>
            <person name="Culley D."/>
            <person name="Daum C."/>
            <person name="Ezra D."/>
            <person name="Gonzalez J."/>
            <person name="Henrissat B."/>
            <person name="Kuo A."/>
            <person name="Liang C."/>
            <person name="Lipzen A."/>
            <person name="Lutzoni F."/>
            <person name="Magnuson J."/>
            <person name="Mondo S."/>
            <person name="Nolan M."/>
            <person name="Ohm R."/>
            <person name="Pangilinan J."/>
            <person name="Park H.-J."/>
            <person name="Ramirez L."/>
            <person name="Alfaro M."/>
            <person name="Sun H."/>
            <person name="Tritt A."/>
            <person name="Yoshinaga Y."/>
            <person name="Zwiers L.-H."/>
            <person name="Turgeon B."/>
            <person name="Goodwin S."/>
            <person name="Spatafora J."/>
            <person name="Crous P."/>
            <person name="Grigoriev I."/>
        </authorList>
    </citation>
    <scope>NUCLEOTIDE SEQUENCE</scope>
    <source>
        <strain evidence="1 3">CBS 304.34</strain>
    </source>
</reference>
<evidence type="ECO:0000313" key="2">
    <source>
        <dbReference type="Proteomes" id="UP000504636"/>
    </source>
</evidence>
<proteinExistence type="predicted"/>
<dbReference type="AlphaFoldDB" id="A0A6A6YXX3"/>
<accession>A0A6A6YXX3</accession>
<reference evidence="3" key="3">
    <citation type="submission" date="2025-04" db="UniProtKB">
        <authorList>
            <consortium name="RefSeq"/>
        </authorList>
    </citation>
    <scope>IDENTIFICATION</scope>
    <source>
        <strain evidence="3">CBS 304.34</strain>
    </source>
</reference>